<protein>
    <submittedName>
        <fullName evidence="2">Uncharacterized protein</fullName>
    </submittedName>
</protein>
<dbReference type="OrthoDB" id="1999840at2759"/>
<keyword evidence="3" id="KW-1185">Reference proteome</keyword>
<dbReference type="AlphaFoldDB" id="A0A371H047"/>
<gene>
    <name evidence="2" type="ORF">CR513_21202</name>
</gene>
<comment type="caution">
    <text evidence="2">The sequence shown here is derived from an EMBL/GenBank/DDBJ whole genome shotgun (WGS) entry which is preliminary data.</text>
</comment>
<dbReference type="Proteomes" id="UP000257109">
    <property type="component" value="Unassembled WGS sequence"/>
</dbReference>
<accession>A0A371H047</accession>
<dbReference type="PANTHER" id="PTHR34676:SF27">
    <property type="entry name" value="ASPARTYL-TRNA SYNTHETASE"/>
    <property type="match status" value="1"/>
</dbReference>
<dbReference type="Pfam" id="PF14223">
    <property type="entry name" value="Retrotran_gag_2"/>
    <property type="match status" value="1"/>
</dbReference>
<evidence type="ECO:0000313" key="3">
    <source>
        <dbReference type="Proteomes" id="UP000257109"/>
    </source>
</evidence>
<feature type="non-terminal residue" evidence="2">
    <location>
        <position position="1"/>
    </location>
</feature>
<dbReference type="PANTHER" id="PTHR34676">
    <property type="entry name" value="DUF4219 DOMAIN-CONTAINING PROTEIN-RELATED"/>
    <property type="match status" value="1"/>
</dbReference>
<sequence length="229" mass="26913">MCSLIEEKYEKVHSYKSSKKMWDILALAYEGTSYLKHSKISMLVHQYKLFKMEDRVRINQMFGGFQTIIKKNLRGFPWNNFLALLKVHEIGLNKDEGQRKIKSIALKAQKVSKGSSSKAFQVGESCEEAFDEEGSNKDELFFISRKIHSIWKSNSKRYTKEVKDKSQVVCYKYTKPRHFKSECPSLEKEKKKDKKNLFFKKKKEEDEESNISLMVDPTSKRENNERGNI</sequence>
<reference evidence="2" key="1">
    <citation type="submission" date="2018-05" db="EMBL/GenBank/DDBJ databases">
        <title>Draft genome of Mucuna pruriens seed.</title>
        <authorList>
            <person name="Nnadi N.E."/>
            <person name="Vos R."/>
            <person name="Hasami M.H."/>
            <person name="Devisetty U.K."/>
            <person name="Aguiy J.C."/>
        </authorList>
    </citation>
    <scope>NUCLEOTIDE SEQUENCE [LARGE SCALE GENOMIC DNA]</scope>
    <source>
        <strain evidence="2">JCA_2017</strain>
    </source>
</reference>
<evidence type="ECO:0000256" key="1">
    <source>
        <dbReference type="SAM" id="MobiDB-lite"/>
    </source>
</evidence>
<evidence type="ECO:0000313" key="2">
    <source>
        <dbReference type="EMBL" id="RDX96174.1"/>
    </source>
</evidence>
<name>A0A371H047_MUCPR</name>
<proteinExistence type="predicted"/>
<organism evidence="2 3">
    <name type="scientific">Mucuna pruriens</name>
    <name type="common">Velvet bean</name>
    <name type="synonym">Dolichos pruriens</name>
    <dbReference type="NCBI Taxonomy" id="157652"/>
    <lineage>
        <taxon>Eukaryota</taxon>
        <taxon>Viridiplantae</taxon>
        <taxon>Streptophyta</taxon>
        <taxon>Embryophyta</taxon>
        <taxon>Tracheophyta</taxon>
        <taxon>Spermatophyta</taxon>
        <taxon>Magnoliopsida</taxon>
        <taxon>eudicotyledons</taxon>
        <taxon>Gunneridae</taxon>
        <taxon>Pentapetalae</taxon>
        <taxon>rosids</taxon>
        <taxon>fabids</taxon>
        <taxon>Fabales</taxon>
        <taxon>Fabaceae</taxon>
        <taxon>Papilionoideae</taxon>
        <taxon>50 kb inversion clade</taxon>
        <taxon>NPAAA clade</taxon>
        <taxon>indigoferoid/millettioid clade</taxon>
        <taxon>Phaseoleae</taxon>
        <taxon>Mucuna</taxon>
    </lineage>
</organism>
<dbReference type="EMBL" id="QJKJ01003952">
    <property type="protein sequence ID" value="RDX96174.1"/>
    <property type="molecule type" value="Genomic_DNA"/>
</dbReference>
<feature type="compositionally biased region" description="Basic and acidic residues" evidence="1">
    <location>
        <begin position="218"/>
        <end position="229"/>
    </location>
</feature>
<feature type="region of interest" description="Disordered" evidence="1">
    <location>
        <begin position="197"/>
        <end position="229"/>
    </location>
</feature>